<dbReference type="NCBIfam" id="TIGR01509">
    <property type="entry name" value="HAD-SF-IA-v3"/>
    <property type="match status" value="1"/>
</dbReference>
<gene>
    <name evidence="2" type="ORF">JOF44_001654</name>
</gene>
<dbReference type="SUPFAM" id="SSF56784">
    <property type="entry name" value="HAD-like"/>
    <property type="match status" value="1"/>
</dbReference>
<dbReference type="Gene3D" id="1.10.150.240">
    <property type="entry name" value="Putative phosphatase, domain 2"/>
    <property type="match status" value="1"/>
</dbReference>
<proteinExistence type="predicted"/>
<sequence length="256" mass="26361">MTPAPGAGDRTAGSTSPGTPAPAPGTPAPAPGTGDPERFRQVFGDWTPQAVVFDCDGLLLDTESVWQLAQDAVVAAHGAQLRPEDDTALHGSTIEDAATILADRSNSSSEALLADLHVAFDRELGGGIRLLPGAREIVEAAGARVPLGCASNSWLESLQDKLRLGGLREHFAVLEASDTVEHPKPAPDMYARAARALGVQPDQALALEDSGTGASAARDAGLRLIAVPAPGHPAPEADLVLGSLTDPDLAAWIATW</sequence>
<evidence type="ECO:0000313" key="3">
    <source>
        <dbReference type="Proteomes" id="UP000698222"/>
    </source>
</evidence>
<comment type="caution">
    <text evidence="2">The sequence shown here is derived from an EMBL/GenBank/DDBJ whole genome shotgun (WGS) entry which is preliminary data.</text>
</comment>
<protein>
    <submittedName>
        <fullName evidence="2">HAD superfamily hydrolase (TIGR01509 family)</fullName>
    </submittedName>
</protein>
<dbReference type="PANTHER" id="PTHR18901">
    <property type="entry name" value="2-DEOXYGLUCOSE-6-PHOSPHATE PHOSPHATASE 2"/>
    <property type="match status" value="1"/>
</dbReference>
<dbReference type="Gene3D" id="3.40.50.1000">
    <property type="entry name" value="HAD superfamily/HAD-like"/>
    <property type="match status" value="1"/>
</dbReference>
<dbReference type="InterPro" id="IPR006439">
    <property type="entry name" value="HAD-SF_hydro_IA"/>
</dbReference>
<dbReference type="InterPro" id="IPR036412">
    <property type="entry name" value="HAD-like_sf"/>
</dbReference>
<keyword evidence="2" id="KW-0378">Hydrolase</keyword>
<dbReference type="RefSeq" id="WP_209889673.1">
    <property type="nucleotide sequence ID" value="NZ_BAAAJV010000005.1"/>
</dbReference>
<dbReference type="InterPro" id="IPR023198">
    <property type="entry name" value="PGP-like_dom2"/>
</dbReference>
<organism evidence="2 3">
    <name type="scientific">Brachybacterium fresconis</name>
    <dbReference type="NCBI Taxonomy" id="173363"/>
    <lineage>
        <taxon>Bacteria</taxon>
        <taxon>Bacillati</taxon>
        <taxon>Actinomycetota</taxon>
        <taxon>Actinomycetes</taxon>
        <taxon>Micrococcales</taxon>
        <taxon>Dermabacteraceae</taxon>
        <taxon>Brachybacterium</taxon>
    </lineage>
</organism>
<dbReference type="Proteomes" id="UP000698222">
    <property type="component" value="Unassembled WGS sequence"/>
</dbReference>
<dbReference type="CDD" id="cd07505">
    <property type="entry name" value="HAD_BPGM-like"/>
    <property type="match status" value="1"/>
</dbReference>
<dbReference type="PANTHER" id="PTHR18901:SF38">
    <property type="entry name" value="PSEUDOURIDINE-5'-PHOSPHATASE"/>
    <property type="match status" value="1"/>
</dbReference>
<feature type="compositionally biased region" description="Pro residues" evidence="1">
    <location>
        <begin position="19"/>
        <end position="30"/>
    </location>
</feature>
<dbReference type="Pfam" id="PF13419">
    <property type="entry name" value="HAD_2"/>
    <property type="match status" value="1"/>
</dbReference>
<dbReference type="PRINTS" id="PR00413">
    <property type="entry name" value="HADHALOGNASE"/>
</dbReference>
<evidence type="ECO:0000256" key="1">
    <source>
        <dbReference type="SAM" id="MobiDB-lite"/>
    </source>
</evidence>
<reference evidence="2 3" key="1">
    <citation type="submission" date="2021-03" db="EMBL/GenBank/DDBJ databases">
        <title>Sequencing the genomes of 1000 actinobacteria strains.</title>
        <authorList>
            <person name="Klenk H.-P."/>
        </authorList>
    </citation>
    <scope>NUCLEOTIDE SEQUENCE [LARGE SCALE GENOMIC DNA]</scope>
    <source>
        <strain evidence="2 3">DSM 14564</strain>
    </source>
</reference>
<dbReference type="InterPro" id="IPR041492">
    <property type="entry name" value="HAD_2"/>
</dbReference>
<evidence type="ECO:0000313" key="2">
    <source>
        <dbReference type="EMBL" id="MBP2408751.1"/>
    </source>
</evidence>
<dbReference type="SFLD" id="SFLDG01129">
    <property type="entry name" value="C1.5:_HAD__Beta-PGM__Phosphata"/>
    <property type="match status" value="1"/>
</dbReference>
<dbReference type="SFLD" id="SFLDS00003">
    <property type="entry name" value="Haloacid_Dehalogenase"/>
    <property type="match status" value="1"/>
</dbReference>
<dbReference type="InterPro" id="IPR023214">
    <property type="entry name" value="HAD_sf"/>
</dbReference>
<keyword evidence="3" id="KW-1185">Reference proteome</keyword>
<dbReference type="GO" id="GO:0016787">
    <property type="term" value="F:hydrolase activity"/>
    <property type="evidence" value="ECO:0007669"/>
    <property type="project" value="UniProtKB-KW"/>
</dbReference>
<accession>A0ABS4YIX0</accession>
<feature type="region of interest" description="Disordered" evidence="1">
    <location>
        <begin position="1"/>
        <end position="38"/>
    </location>
</feature>
<name>A0ABS4YIX0_9MICO</name>
<dbReference type="EMBL" id="JAGIOC010000001">
    <property type="protein sequence ID" value="MBP2408751.1"/>
    <property type="molecule type" value="Genomic_DNA"/>
</dbReference>